<keyword evidence="8" id="KW-1185">Reference proteome</keyword>
<dbReference type="EMBL" id="JABELV010000240">
    <property type="protein sequence ID" value="KAG7527715.1"/>
    <property type="molecule type" value="Genomic_DNA"/>
</dbReference>
<evidence type="ECO:0000256" key="5">
    <source>
        <dbReference type="SAM" id="MobiDB-lite"/>
    </source>
</evidence>
<evidence type="ECO:0000313" key="7">
    <source>
        <dbReference type="EMBL" id="KAG7527715.1"/>
    </source>
</evidence>
<dbReference type="InterPro" id="IPR057495">
    <property type="entry name" value="AAA_lid_BCS1"/>
</dbReference>
<evidence type="ECO:0000256" key="4">
    <source>
        <dbReference type="RuleBase" id="RU003651"/>
    </source>
</evidence>
<dbReference type="PANTHER" id="PTHR23070">
    <property type="entry name" value="BCS1 AAA-TYPE ATPASE"/>
    <property type="match status" value="1"/>
</dbReference>
<proteinExistence type="inferred from homology"/>
<comment type="caution">
    <text evidence="7">The sequence shown here is derived from an EMBL/GenBank/DDBJ whole genome shotgun (WGS) entry which is preliminary data.</text>
</comment>
<feature type="domain" description="AAA+ ATPase" evidence="6">
    <location>
        <begin position="55"/>
        <end position="205"/>
    </location>
</feature>
<evidence type="ECO:0000259" key="6">
    <source>
        <dbReference type="SMART" id="SM00382"/>
    </source>
</evidence>
<dbReference type="GO" id="GO:0016887">
    <property type="term" value="F:ATP hydrolysis activity"/>
    <property type="evidence" value="ECO:0007669"/>
    <property type="project" value="InterPro"/>
</dbReference>
<organism evidence="7 8">
    <name type="scientific">Filobasidium floriforme</name>
    <dbReference type="NCBI Taxonomy" id="5210"/>
    <lineage>
        <taxon>Eukaryota</taxon>
        <taxon>Fungi</taxon>
        <taxon>Dikarya</taxon>
        <taxon>Basidiomycota</taxon>
        <taxon>Agaricomycotina</taxon>
        <taxon>Tremellomycetes</taxon>
        <taxon>Filobasidiales</taxon>
        <taxon>Filobasidiaceae</taxon>
        <taxon>Filobasidium</taxon>
    </lineage>
</organism>
<keyword evidence="3 4" id="KW-0067">ATP-binding</keyword>
<dbReference type="InterPro" id="IPR003593">
    <property type="entry name" value="AAA+_ATPase"/>
</dbReference>
<dbReference type="Proteomes" id="UP000812966">
    <property type="component" value="Unassembled WGS sequence"/>
</dbReference>
<feature type="region of interest" description="Disordered" evidence="5">
    <location>
        <begin position="124"/>
        <end position="153"/>
    </location>
</feature>
<feature type="region of interest" description="Disordered" evidence="5">
    <location>
        <begin position="303"/>
        <end position="337"/>
    </location>
</feature>
<feature type="compositionally biased region" description="Basic and acidic residues" evidence="5">
    <location>
        <begin position="129"/>
        <end position="148"/>
    </location>
</feature>
<feature type="compositionally biased region" description="Basic and acidic residues" evidence="5">
    <location>
        <begin position="357"/>
        <end position="391"/>
    </location>
</feature>
<accession>A0A8K0JGV4</accession>
<keyword evidence="2 4" id="KW-0547">Nucleotide-binding</keyword>
<evidence type="ECO:0000256" key="3">
    <source>
        <dbReference type="ARBA" id="ARBA00022840"/>
    </source>
</evidence>
<comment type="similarity">
    <text evidence="1">Belongs to the AAA ATPase family. BCS1 subfamily.</text>
</comment>
<dbReference type="AlphaFoldDB" id="A0A8K0JGV4"/>
<evidence type="ECO:0000256" key="2">
    <source>
        <dbReference type="ARBA" id="ARBA00022741"/>
    </source>
</evidence>
<dbReference type="InterPro" id="IPR027417">
    <property type="entry name" value="P-loop_NTPase"/>
</dbReference>
<dbReference type="SUPFAM" id="SSF52540">
    <property type="entry name" value="P-loop containing nucleoside triphosphate hydrolases"/>
    <property type="match status" value="1"/>
</dbReference>
<dbReference type="Pfam" id="PF25426">
    <property type="entry name" value="AAA_lid_BCS1"/>
    <property type="match status" value="1"/>
</dbReference>
<dbReference type="Gene3D" id="3.40.50.300">
    <property type="entry name" value="P-loop containing nucleotide triphosphate hydrolases"/>
    <property type="match status" value="1"/>
</dbReference>
<dbReference type="InterPro" id="IPR003959">
    <property type="entry name" value="ATPase_AAA_core"/>
</dbReference>
<gene>
    <name evidence="7" type="ORF">FFLO_06663</name>
</gene>
<dbReference type="GO" id="GO:0005524">
    <property type="term" value="F:ATP binding"/>
    <property type="evidence" value="ECO:0007669"/>
    <property type="project" value="UniProtKB-KW"/>
</dbReference>
<dbReference type="InterPro" id="IPR050747">
    <property type="entry name" value="Mitochondrial_chaperone_BCS1"/>
</dbReference>
<name>A0A8K0JGV4_9TREE</name>
<sequence length="399" mass="43858">MIDSKDGGKWTQVALRSKRPIASVITSNNIAEDVAKDMREFLDSEIWYTNRGIPWRRGYLLYGAAGAGKTSLIHACASALDLEVYCITLATEGLTDAILLKAMTLIPPGGVVVMEDVDVAIPKTSNEGLNRDDAPAKKEEENRKKGDRGSSGGHITLSGLLNAIDGISGSDGRLLFMTTNKKEMLDEALIRPGRADLSFEFFKATSDQIERMFKAFFPVDEIIKANSLRNDTDSGDEEDEKSIWTDEYIEELAKLYSAKVPKDFLSTAAVQGHLMVHKNSPRTAVGTIGEYIEKKQAEIAKAEEEKAKKEAEEKGGENKEDKEKADEKKKGDGEDKQVKEEAIKLAAAAIIGLVTKALEKPEETEKSEEEAKIEVEKADGKRVEEERKADDLAVEVEGC</sequence>
<evidence type="ECO:0000256" key="1">
    <source>
        <dbReference type="ARBA" id="ARBA00007448"/>
    </source>
</evidence>
<dbReference type="Pfam" id="PF00004">
    <property type="entry name" value="AAA"/>
    <property type="match status" value="1"/>
</dbReference>
<reference evidence="7" key="1">
    <citation type="submission" date="2020-04" db="EMBL/GenBank/DDBJ databases">
        <title>Analysis of mating type loci in Filobasidium floriforme.</title>
        <authorList>
            <person name="Nowrousian M."/>
        </authorList>
    </citation>
    <scope>NUCLEOTIDE SEQUENCE</scope>
    <source>
        <strain evidence="7">CBS 6242</strain>
    </source>
</reference>
<dbReference type="SMART" id="SM00382">
    <property type="entry name" value="AAA"/>
    <property type="match status" value="1"/>
</dbReference>
<protein>
    <recommendedName>
        <fullName evidence="6">AAA+ ATPase domain-containing protein</fullName>
    </recommendedName>
</protein>
<feature type="region of interest" description="Disordered" evidence="5">
    <location>
        <begin position="357"/>
        <end position="399"/>
    </location>
</feature>
<evidence type="ECO:0000313" key="8">
    <source>
        <dbReference type="Proteomes" id="UP000812966"/>
    </source>
</evidence>
<dbReference type="InterPro" id="IPR003960">
    <property type="entry name" value="ATPase_AAA_CS"/>
</dbReference>
<dbReference type="PROSITE" id="PS00674">
    <property type="entry name" value="AAA"/>
    <property type="match status" value="1"/>
</dbReference>